<gene>
    <name evidence="1" type="ORF">EGH25_08510</name>
</gene>
<dbReference type="Pfam" id="PF25212">
    <property type="entry name" value="HVO_A0114"/>
    <property type="match status" value="1"/>
</dbReference>
<reference evidence="1" key="1">
    <citation type="submission" date="2022-09" db="EMBL/GenBank/DDBJ databases">
        <title>Haloadaptaus new haloarchaeum isolated from saline soil.</title>
        <authorList>
            <person name="Duran-Viseras A."/>
            <person name="Sanchez-Porro C."/>
            <person name="Ventosa A."/>
        </authorList>
    </citation>
    <scope>NUCLEOTIDE SEQUENCE</scope>
    <source>
        <strain evidence="1">F3-133</strain>
    </source>
</reference>
<keyword evidence="2" id="KW-1185">Reference proteome</keyword>
<dbReference type="RefSeq" id="WP_266087599.1">
    <property type="nucleotide sequence ID" value="NZ_RKLV01000008.1"/>
</dbReference>
<accession>A0A9Q4C3W4</accession>
<protein>
    <submittedName>
        <fullName evidence="1">Uncharacterized protein</fullName>
    </submittedName>
</protein>
<evidence type="ECO:0000313" key="2">
    <source>
        <dbReference type="Proteomes" id="UP001149411"/>
    </source>
</evidence>
<name>A0A9Q4C3W4_9EURY</name>
<comment type="caution">
    <text evidence="1">The sequence shown here is derived from an EMBL/GenBank/DDBJ whole genome shotgun (WGS) entry which is preliminary data.</text>
</comment>
<evidence type="ECO:0000313" key="1">
    <source>
        <dbReference type="EMBL" id="MCX2819390.1"/>
    </source>
</evidence>
<dbReference type="Proteomes" id="UP001149411">
    <property type="component" value="Unassembled WGS sequence"/>
</dbReference>
<dbReference type="EMBL" id="RKLV01000008">
    <property type="protein sequence ID" value="MCX2819390.1"/>
    <property type="molecule type" value="Genomic_DNA"/>
</dbReference>
<organism evidence="1 2">
    <name type="scientific">Halorutilus salinus</name>
    <dbReference type="NCBI Taxonomy" id="2487751"/>
    <lineage>
        <taxon>Archaea</taxon>
        <taxon>Methanobacteriati</taxon>
        <taxon>Methanobacteriota</taxon>
        <taxon>Stenosarchaea group</taxon>
        <taxon>Halobacteria</taxon>
        <taxon>Halorutilales</taxon>
        <taxon>Halorutilaceae</taxon>
        <taxon>Halorutilus</taxon>
    </lineage>
</organism>
<dbReference type="AlphaFoldDB" id="A0A9Q4C3W4"/>
<proteinExistence type="predicted"/>
<sequence>MRQVHDAVTELGSLGLVEFQEEGRAKKPTVWYDSISVDIPVAV</sequence>